<keyword evidence="2" id="KW-1185">Reference proteome</keyword>
<dbReference type="STRING" id="310781.SAMN05216259_12724"/>
<dbReference type="AlphaFoldDB" id="A0A1H0SD82"/>
<dbReference type="Proteomes" id="UP000199341">
    <property type="component" value="Unassembled WGS sequence"/>
</dbReference>
<proteinExistence type="predicted"/>
<gene>
    <name evidence="1" type="ORF">SAMN05216259_12724</name>
</gene>
<name>A0A1H0SD82_9ACTN</name>
<evidence type="ECO:0000313" key="1">
    <source>
        <dbReference type="EMBL" id="SDP39615.1"/>
    </source>
</evidence>
<dbReference type="RefSeq" id="WP_093788629.1">
    <property type="nucleotide sequence ID" value="NZ_FNIE01000027.1"/>
</dbReference>
<reference evidence="1 2" key="1">
    <citation type="submission" date="2016-10" db="EMBL/GenBank/DDBJ databases">
        <authorList>
            <person name="de Groot N.N."/>
        </authorList>
    </citation>
    <scope>NUCLEOTIDE SEQUENCE [LARGE SCALE GENOMIC DNA]</scope>
    <source>
        <strain evidence="1 2">CGMCC 4.2022</strain>
    </source>
</reference>
<dbReference type="OrthoDB" id="9957834at2"/>
<sequence>MAKEKSGDSSSSGKTLKITDTYLKDFAANKLDPFVRDVQHNRFVAELAAYLSGSPQLGHDENWNYNQLLLGNPNSKQAPIATFQKDFATFTGALSEKIQGLLSGGQILSQDCKYVDNTLDKGEDSANITASEMNADLANFSLDGSGNQSTSNVSISQ</sequence>
<protein>
    <submittedName>
        <fullName evidence="1">Uncharacterized protein</fullName>
    </submittedName>
</protein>
<organism evidence="1 2">
    <name type="scientific">Actinacidiphila guanduensis</name>
    <dbReference type="NCBI Taxonomy" id="310781"/>
    <lineage>
        <taxon>Bacteria</taxon>
        <taxon>Bacillati</taxon>
        <taxon>Actinomycetota</taxon>
        <taxon>Actinomycetes</taxon>
        <taxon>Kitasatosporales</taxon>
        <taxon>Streptomycetaceae</taxon>
        <taxon>Actinacidiphila</taxon>
    </lineage>
</organism>
<accession>A0A1H0SD82</accession>
<dbReference type="EMBL" id="FNIE01000027">
    <property type="protein sequence ID" value="SDP39615.1"/>
    <property type="molecule type" value="Genomic_DNA"/>
</dbReference>
<evidence type="ECO:0000313" key="2">
    <source>
        <dbReference type="Proteomes" id="UP000199341"/>
    </source>
</evidence>